<proteinExistence type="inferred from homology"/>
<evidence type="ECO:0000256" key="3">
    <source>
        <dbReference type="ARBA" id="ARBA00023274"/>
    </source>
</evidence>
<evidence type="ECO:0000313" key="5">
    <source>
        <dbReference type="EMBL" id="QEM01771.1"/>
    </source>
</evidence>
<dbReference type="PANTHER" id="PTHR11761">
    <property type="entry name" value="50S/60S RIBOSOMAL PROTEIN L14/L23"/>
    <property type="match status" value="1"/>
</dbReference>
<dbReference type="GO" id="GO:0005762">
    <property type="term" value="C:mitochondrial large ribosomal subunit"/>
    <property type="evidence" value="ECO:0007669"/>
    <property type="project" value="TreeGrafter"/>
</dbReference>
<dbReference type="SMART" id="SM01374">
    <property type="entry name" value="Ribosomal_L14"/>
    <property type="match status" value="1"/>
</dbReference>
<dbReference type="GO" id="GO:0006412">
    <property type="term" value="P:translation"/>
    <property type="evidence" value="ECO:0007669"/>
    <property type="project" value="InterPro"/>
</dbReference>
<gene>
    <name evidence="5" type="primary">rpl14</name>
</gene>
<organism evidence="5">
    <name type="scientific">Nephromyces sp. ex Molgula occidentalis</name>
    <dbReference type="NCBI Taxonomy" id="2544991"/>
    <lineage>
        <taxon>Eukaryota</taxon>
        <taxon>Sar</taxon>
        <taxon>Alveolata</taxon>
        <taxon>Apicomplexa</taxon>
        <taxon>Aconoidasida</taxon>
        <taxon>Nephromycida</taxon>
        <taxon>Nephromyces</taxon>
    </lineage>
</organism>
<dbReference type="AlphaFoldDB" id="A0A5C1H870"/>
<evidence type="ECO:0000256" key="2">
    <source>
        <dbReference type="ARBA" id="ARBA00022980"/>
    </source>
</evidence>
<name>A0A5C1H870_9APIC</name>
<evidence type="ECO:0000256" key="1">
    <source>
        <dbReference type="ARBA" id="ARBA00010745"/>
    </source>
</evidence>
<dbReference type="HAMAP" id="MF_01367">
    <property type="entry name" value="Ribosomal_uL14"/>
    <property type="match status" value="1"/>
</dbReference>
<dbReference type="SUPFAM" id="SSF50193">
    <property type="entry name" value="Ribosomal protein L14"/>
    <property type="match status" value="1"/>
</dbReference>
<reference evidence="5" key="1">
    <citation type="journal article" date="2019" name="Genome Biol. Evol.">
        <title>Nephromyces represents a diverse and novel lineage of the Apicomplexa that has retained apicoplasts.</title>
        <authorList>
            <person name="Munoz-Gomez S.A."/>
            <person name="Durnin K."/>
            <person name="Eme L."/>
            <person name="Paight C."/>
            <person name="Lane C.E."/>
            <person name="Saffo M.B."/>
            <person name="Slamovits C.H."/>
        </authorList>
    </citation>
    <scope>NUCLEOTIDE SEQUENCE</scope>
    <source>
        <strain evidence="5">656</strain>
    </source>
</reference>
<dbReference type="InterPro" id="IPR036853">
    <property type="entry name" value="Ribosomal_uL14_sf"/>
</dbReference>
<dbReference type="CDD" id="cd00337">
    <property type="entry name" value="Ribosomal_uL14"/>
    <property type="match status" value="1"/>
</dbReference>
<dbReference type="Pfam" id="PF00238">
    <property type="entry name" value="Ribosomal_L14"/>
    <property type="match status" value="1"/>
</dbReference>
<dbReference type="EMBL" id="MK573206">
    <property type="protein sequence ID" value="QEM01771.1"/>
    <property type="molecule type" value="Genomic_DNA"/>
</dbReference>
<dbReference type="GO" id="GO:0070180">
    <property type="term" value="F:large ribosomal subunit rRNA binding"/>
    <property type="evidence" value="ECO:0007669"/>
    <property type="project" value="TreeGrafter"/>
</dbReference>
<keyword evidence="2 4" id="KW-0689">Ribosomal protein</keyword>
<dbReference type="Gene3D" id="2.40.150.20">
    <property type="entry name" value="Ribosomal protein L14"/>
    <property type="match status" value="1"/>
</dbReference>
<dbReference type="InterPro" id="IPR000218">
    <property type="entry name" value="Ribosomal_uL14"/>
</dbReference>
<comment type="similarity">
    <text evidence="1 4">Belongs to the universal ribosomal protein uL14 family.</text>
</comment>
<dbReference type="GO" id="GO:0003735">
    <property type="term" value="F:structural constituent of ribosome"/>
    <property type="evidence" value="ECO:0007669"/>
    <property type="project" value="InterPro"/>
</dbReference>
<sequence>MFTVIDNTGVKKILWIGVNKSKSKVINFGDIIIGVVKQVTTTSKFKKSQIVKAIVVNLKKSLILNTGISLKFNTNSVILVDNNLNPLGTRILGFIPKLFKIKQLFKITSISCKFI</sequence>
<accession>A0A5C1H870</accession>
<dbReference type="PANTHER" id="PTHR11761:SF3">
    <property type="entry name" value="LARGE RIBOSOMAL SUBUNIT PROTEIN UL14M"/>
    <property type="match status" value="1"/>
</dbReference>
<protein>
    <submittedName>
        <fullName evidence="5">50S ribosomal protein L14</fullName>
    </submittedName>
</protein>
<evidence type="ECO:0000256" key="4">
    <source>
        <dbReference type="RuleBase" id="RU003949"/>
    </source>
</evidence>
<keyword evidence="3 4" id="KW-0687">Ribonucleoprotein</keyword>